<dbReference type="PROSITE" id="PS01124">
    <property type="entry name" value="HTH_ARAC_FAMILY_2"/>
    <property type="match status" value="1"/>
</dbReference>
<gene>
    <name evidence="5" type="ORF">DL239_04350</name>
</gene>
<keyword evidence="1" id="KW-0805">Transcription regulation</keyword>
<name>A0ABX0W3I9_9RHOB</name>
<evidence type="ECO:0000313" key="5">
    <source>
        <dbReference type="EMBL" id="NIZ60204.1"/>
    </source>
</evidence>
<dbReference type="PANTHER" id="PTHR46796">
    <property type="entry name" value="HTH-TYPE TRANSCRIPTIONAL ACTIVATOR RHAS-RELATED"/>
    <property type="match status" value="1"/>
</dbReference>
<reference evidence="5 6" key="1">
    <citation type="submission" date="2018-05" db="EMBL/GenBank/DDBJ databases">
        <authorList>
            <person name="Zhang Y.-J."/>
        </authorList>
    </citation>
    <scope>NUCLEOTIDE SEQUENCE [LARGE SCALE GENOMIC DNA]</scope>
    <source>
        <strain evidence="5 6">CY04</strain>
    </source>
</reference>
<keyword evidence="6" id="KW-1185">Reference proteome</keyword>
<sequence>MDRPVFSDGRARLESWRKQIQLICGGFETKSQDNVSDFMGCISLEKLSSLEFASIRTNAHSLRKLPKHIKSEDPSDFFLIYQNSGRSVLSQQDKQALLNPGDFALIDSRYQSEFTYLEATQHYSFHIPCDILEPRLKFGSARVCETLSSQSPVGKVLAGFLHQMSPSHRLFGDHESQAMEEAMVTLLAPMADDSERTGGNIGDFSRVATFIDQHLKNEMAPEDIAVAVGMSVRSLYRLFEGRKGTLGTYIREQRLQKCARQLRAPQHQHENITSIAFRWGFGDAAHFSRAFKVKYGMSPRAYRQQN</sequence>
<comment type="caution">
    <text evidence="5">The sequence shown here is derived from an EMBL/GenBank/DDBJ whole genome shotgun (WGS) entry which is preliminary data.</text>
</comment>
<evidence type="ECO:0000256" key="3">
    <source>
        <dbReference type="ARBA" id="ARBA00023163"/>
    </source>
</evidence>
<dbReference type="SMART" id="SM00342">
    <property type="entry name" value="HTH_ARAC"/>
    <property type="match status" value="1"/>
</dbReference>
<dbReference type="InterPro" id="IPR035418">
    <property type="entry name" value="AraC-bd_2"/>
</dbReference>
<dbReference type="EMBL" id="QHLQ01000002">
    <property type="protein sequence ID" value="NIZ60204.1"/>
    <property type="molecule type" value="Genomic_DNA"/>
</dbReference>
<evidence type="ECO:0000256" key="1">
    <source>
        <dbReference type="ARBA" id="ARBA00023015"/>
    </source>
</evidence>
<proteinExistence type="predicted"/>
<protein>
    <submittedName>
        <fullName evidence="5">Transcriptional regulator FeaR</fullName>
    </submittedName>
</protein>
<dbReference type="Proteomes" id="UP001429564">
    <property type="component" value="Unassembled WGS sequence"/>
</dbReference>
<dbReference type="Gene3D" id="1.10.10.60">
    <property type="entry name" value="Homeodomain-like"/>
    <property type="match status" value="1"/>
</dbReference>
<feature type="domain" description="HTH araC/xylS-type" evidence="4">
    <location>
        <begin position="205"/>
        <end position="305"/>
    </location>
</feature>
<evidence type="ECO:0000313" key="6">
    <source>
        <dbReference type="Proteomes" id="UP001429564"/>
    </source>
</evidence>
<dbReference type="InterPro" id="IPR018060">
    <property type="entry name" value="HTH_AraC"/>
</dbReference>
<keyword evidence="2" id="KW-0238">DNA-binding</keyword>
<dbReference type="RefSeq" id="WP_167682664.1">
    <property type="nucleotide sequence ID" value="NZ_QHLQ01000002.1"/>
</dbReference>
<dbReference type="PANTHER" id="PTHR46796:SF10">
    <property type="entry name" value="TRANSCRIPTIONAL ACTIVATOR FEAR"/>
    <property type="match status" value="1"/>
</dbReference>
<dbReference type="SUPFAM" id="SSF46689">
    <property type="entry name" value="Homeodomain-like"/>
    <property type="match status" value="2"/>
</dbReference>
<dbReference type="NCBIfam" id="NF007243">
    <property type="entry name" value="PRK09685.1"/>
    <property type="match status" value="1"/>
</dbReference>
<evidence type="ECO:0000259" key="4">
    <source>
        <dbReference type="PROSITE" id="PS01124"/>
    </source>
</evidence>
<dbReference type="InterPro" id="IPR020449">
    <property type="entry name" value="Tscrpt_reg_AraC-type_HTH"/>
</dbReference>
<evidence type="ECO:0000256" key="2">
    <source>
        <dbReference type="ARBA" id="ARBA00023125"/>
    </source>
</evidence>
<dbReference type="InterPro" id="IPR050204">
    <property type="entry name" value="AraC_XylS_family_regulators"/>
</dbReference>
<dbReference type="Pfam" id="PF12833">
    <property type="entry name" value="HTH_18"/>
    <property type="match status" value="1"/>
</dbReference>
<dbReference type="InterPro" id="IPR009057">
    <property type="entry name" value="Homeodomain-like_sf"/>
</dbReference>
<organism evidence="5 6">
    <name type="scientific">Parasedimentitalea denitrificans</name>
    <dbReference type="NCBI Taxonomy" id="2211118"/>
    <lineage>
        <taxon>Bacteria</taxon>
        <taxon>Pseudomonadati</taxon>
        <taxon>Pseudomonadota</taxon>
        <taxon>Alphaproteobacteria</taxon>
        <taxon>Rhodobacterales</taxon>
        <taxon>Paracoccaceae</taxon>
        <taxon>Parasedimentitalea</taxon>
    </lineage>
</organism>
<dbReference type="PRINTS" id="PR00032">
    <property type="entry name" value="HTHARAC"/>
</dbReference>
<accession>A0ABX0W3I9</accession>
<dbReference type="Pfam" id="PF14525">
    <property type="entry name" value="AraC_binding_2"/>
    <property type="match status" value="1"/>
</dbReference>
<keyword evidence="3" id="KW-0804">Transcription</keyword>